<accession>A0A9R1W8L1</accession>
<organism evidence="1 2">
    <name type="scientific">Lactuca sativa</name>
    <name type="common">Garden lettuce</name>
    <dbReference type="NCBI Taxonomy" id="4236"/>
    <lineage>
        <taxon>Eukaryota</taxon>
        <taxon>Viridiplantae</taxon>
        <taxon>Streptophyta</taxon>
        <taxon>Embryophyta</taxon>
        <taxon>Tracheophyta</taxon>
        <taxon>Spermatophyta</taxon>
        <taxon>Magnoliopsida</taxon>
        <taxon>eudicotyledons</taxon>
        <taxon>Gunneridae</taxon>
        <taxon>Pentapetalae</taxon>
        <taxon>asterids</taxon>
        <taxon>campanulids</taxon>
        <taxon>Asterales</taxon>
        <taxon>Asteraceae</taxon>
        <taxon>Cichorioideae</taxon>
        <taxon>Cichorieae</taxon>
        <taxon>Lactucinae</taxon>
        <taxon>Lactuca</taxon>
    </lineage>
</organism>
<protein>
    <submittedName>
        <fullName evidence="1">Uncharacterized protein</fullName>
    </submittedName>
</protein>
<proteinExistence type="predicted"/>
<evidence type="ECO:0000313" key="1">
    <source>
        <dbReference type="EMBL" id="KAJ0217853.1"/>
    </source>
</evidence>
<evidence type="ECO:0000313" key="2">
    <source>
        <dbReference type="Proteomes" id="UP000235145"/>
    </source>
</evidence>
<sequence length="94" mass="10813">MYSWGRLLCDFTYKQLRPVFDKIEWHLNPIELRVSSRPTYTMQGFVYAFKTLPDSSIVGSPVPGVISQVVADLVMRRLHVADCEHNLDVTNKIT</sequence>
<dbReference type="Proteomes" id="UP000235145">
    <property type="component" value="Unassembled WGS sequence"/>
</dbReference>
<comment type="caution">
    <text evidence="1">The sequence shown here is derived from an EMBL/GenBank/DDBJ whole genome shotgun (WGS) entry which is preliminary data.</text>
</comment>
<keyword evidence="2" id="KW-1185">Reference proteome</keyword>
<name>A0A9R1W8L1_LACSA</name>
<reference evidence="1 2" key="1">
    <citation type="journal article" date="2017" name="Nat. Commun.">
        <title>Genome assembly with in vitro proximity ligation data and whole-genome triplication in lettuce.</title>
        <authorList>
            <person name="Reyes-Chin-Wo S."/>
            <person name="Wang Z."/>
            <person name="Yang X."/>
            <person name="Kozik A."/>
            <person name="Arikit S."/>
            <person name="Song C."/>
            <person name="Xia L."/>
            <person name="Froenicke L."/>
            <person name="Lavelle D.O."/>
            <person name="Truco M.J."/>
            <person name="Xia R."/>
            <person name="Zhu S."/>
            <person name="Xu C."/>
            <person name="Xu H."/>
            <person name="Xu X."/>
            <person name="Cox K."/>
            <person name="Korf I."/>
            <person name="Meyers B.C."/>
            <person name="Michelmore R.W."/>
        </authorList>
    </citation>
    <scope>NUCLEOTIDE SEQUENCE [LARGE SCALE GENOMIC DNA]</scope>
    <source>
        <strain evidence="2">cv. Salinas</strain>
        <tissue evidence="1">Seedlings</tissue>
    </source>
</reference>
<dbReference type="EMBL" id="NBSK02000003">
    <property type="protein sequence ID" value="KAJ0217853.1"/>
    <property type="molecule type" value="Genomic_DNA"/>
</dbReference>
<gene>
    <name evidence="1" type="ORF">LSAT_V11C300141760</name>
</gene>
<dbReference type="AlphaFoldDB" id="A0A9R1W8L1"/>